<keyword evidence="2" id="KW-1185">Reference proteome</keyword>
<evidence type="ECO:0000313" key="1">
    <source>
        <dbReference type="EMBL" id="KOO25911.1"/>
    </source>
</evidence>
<dbReference type="AlphaFoldDB" id="A0A0M0JH24"/>
<dbReference type="Proteomes" id="UP000037460">
    <property type="component" value="Unassembled WGS sequence"/>
</dbReference>
<dbReference type="EMBL" id="JWZX01002913">
    <property type="protein sequence ID" value="KOO25911.1"/>
    <property type="molecule type" value="Genomic_DNA"/>
</dbReference>
<sequence>MPYWQPFQHTCRAIRTLESGVSDKQCGDLTAELLVSNVSSPSGLLISATVSSGLPGERWTLAISTESGHRWSTYPVDGNSTLTAHLPASRVESRTYTLQACRVGSHVGYDEAIDPLYVQQNIPHSRPSIVSSNFRKTRSECEFVGLCTARRRVVVPNHQRAATADRPCCSLLLNAGQEPLSLASGWWVPGNDSARGDATFEHQHCSMPTLEKMQLHLQRGATTGRVLFVGDSTIEEQALMLANSAGYAFSELNLRCPNASGSRYREFDAVGRSLEISMRWSVGGSCNGNHESLPPSASWRAALVSEALKLRPAVVVFSLPAVHMITACLLPNWKPGDNRERKACDPLLVQSAVGRYVRFMSDQVAMPINATLVLASTGHSNKRDSWCNAELWQLHRWGFEALGVHDAELKMHGRIAMSIHLDSFAWAFSYDDHAHATSYLPNNKLTCAYLELPHCTCLGKLMAFDGISILPTCWATHRAITLAVLTSQSHHVPSRWPMLKGRKPDEPFDRNLCD</sequence>
<accession>A0A0M0JH24</accession>
<reference evidence="2" key="1">
    <citation type="journal article" date="2015" name="PLoS Genet.">
        <title>Genome Sequence and Transcriptome Analyses of Chrysochromulina tobin: Metabolic Tools for Enhanced Algal Fitness in the Prominent Order Prymnesiales (Haptophyceae).</title>
        <authorList>
            <person name="Hovde B.T."/>
            <person name="Deodato C.R."/>
            <person name="Hunsperger H.M."/>
            <person name="Ryken S.A."/>
            <person name="Yost W."/>
            <person name="Jha R.K."/>
            <person name="Patterson J."/>
            <person name="Monnat R.J. Jr."/>
            <person name="Barlow S.B."/>
            <person name="Starkenburg S.R."/>
            <person name="Cattolico R.A."/>
        </authorList>
    </citation>
    <scope>NUCLEOTIDE SEQUENCE</scope>
    <source>
        <strain evidence="2">CCMP291</strain>
    </source>
</reference>
<gene>
    <name evidence="1" type="ORF">Ctob_012797</name>
</gene>
<comment type="caution">
    <text evidence="1">The sequence shown here is derived from an EMBL/GenBank/DDBJ whole genome shotgun (WGS) entry which is preliminary data.</text>
</comment>
<organism evidence="1 2">
    <name type="scientific">Chrysochromulina tobinii</name>
    <dbReference type="NCBI Taxonomy" id="1460289"/>
    <lineage>
        <taxon>Eukaryota</taxon>
        <taxon>Haptista</taxon>
        <taxon>Haptophyta</taxon>
        <taxon>Prymnesiophyceae</taxon>
        <taxon>Prymnesiales</taxon>
        <taxon>Chrysochromulinaceae</taxon>
        <taxon>Chrysochromulina</taxon>
    </lineage>
</organism>
<evidence type="ECO:0000313" key="2">
    <source>
        <dbReference type="Proteomes" id="UP000037460"/>
    </source>
</evidence>
<name>A0A0M0JH24_9EUKA</name>
<protein>
    <submittedName>
        <fullName evidence="1">Uncharacterized protein</fullName>
    </submittedName>
</protein>
<proteinExistence type="predicted"/>